<feature type="region of interest" description="Disordered" evidence="1">
    <location>
        <begin position="1"/>
        <end position="37"/>
    </location>
</feature>
<dbReference type="Gramene" id="Zm00001eb266950_T001">
    <property type="protein sequence ID" value="Zm00001eb266950_P001"/>
    <property type="gene ID" value="Zm00001eb266950"/>
</dbReference>
<organism evidence="3 4">
    <name type="scientific">Zea mays</name>
    <name type="common">Maize</name>
    <dbReference type="NCBI Taxonomy" id="4577"/>
    <lineage>
        <taxon>Eukaryota</taxon>
        <taxon>Viridiplantae</taxon>
        <taxon>Streptophyta</taxon>
        <taxon>Embryophyta</taxon>
        <taxon>Tracheophyta</taxon>
        <taxon>Spermatophyta</taxon>
        <taxon>Magnoliopsida</taxon>
        <taxon>Liliopsida</taxon>
        <taxon>Poales</taxon>
        <taxon>Poaceae</taxon>
        <taxon>PACMAD clade</taxon>
        <taxon>Panicoideae</taxon>
        <taxon>Andropogonodae</taxon>
        <taxon>Andropogoneae</taxon>
        <taxon>Tripsacinae</taxon>
        <taxon>Zea</taxon>
    </lineage>
</organism>
<feature type="domain" description="Trichome birefringence-like N-terminal" evidence="2">
    <location>
        <begin position="111"/>
        <end position="164"/>
    </location>
</feature>
<name>A0A804PS51_MAIZE</name>
<protein>
    <recommendedName>
        <fullName evidence="2">Trichome birefringence-like N-terminal domain-containing protein</fullName>
    </recommendedName>
</protein>
<evidence type="ECO:0000313" key="3">
    <source>
        <dbReference type="EnsemblPlants" id="Zm00001eb266950_P001"/>
    </source>
</evidence>
<reference evidence="4" key="1">
    <citation type="journal article" date="2009" name="Science">
        <title>The B73 maize genome: complexity, diversity, and dynamics.</title>
        <authorList>
            <person name="Schnable P.S."/>
            <person name="Ware D."/>
            <person name="Fulton R.S."/>
            <person name="Stein J.C."/>
            <person name="Wei F."/>
            <person name="Pasternak S."/>
            <person name="Liang C."/>
            <person name="Zhang J."/>
            <person name="Fulton L."/>
            <person name="Graves T.A."/>
            <person name="Minx P."/>
            <person name="Reily A.D."/>
            <person name="Courtney L."/>
            <person name="Kruchowski S.S."/>
            <person name="Tomlinson C."/>
            <person name="Strong C."/>
            <person name="Delehaunty K."/>
            <person name="Fronick C."/>
            <person name="Courtney B."/>
            <person name="Rock S.M."/>
            <person name="Belter E."/>
            <person name="Du F."/>
            <person name="Kim K."/>
            <person name="Abbott R.M."/>
            <person name="Cotton M."/>
            <person name="Levy A."/>
            <person name="Marchetto P."/>
            <person name="Ochoa K."/>
            <person name="Jackson S.M."/>
            <person name="Gillam B."/>
            <person name="Chen W."/>
            <person name="Yan L."/>
            <person name="Higginbotham J."/>
            <person name="Cardenas M."/>
            <person name="Waligorski J."/>
            <person name="Applebaum E."/>
            <person name="Phelps L."/>
            <person name="Falcone J."/>
            <person name="Kanchi K."/>
            <person name="Thane T."/>
            <person name="Scimone A."/>
            <person name="Thane N."/>
            <person name="Henke J."/>
            <person name="Wang T."/>
            <person name="Ruppert J."/>
            <person name="Shah N."/>
            <person name="Rotter K."/>
            <person name="Hodges J."/>
            <person name="Ingenthron E."/>
            <person name="Cordes M."/>
            <person name="Kohlberg S."/>
            <person name="Sgro J."/>
            <person name="Delgado B."/>
            <person name="Mead K."/>
            <person name="Chinwalla A."/>
            <person name="Leonard S."/>
            <person name="Crouse K."/>
            <person name="Collura K."/>
            <person name="Kudrna D."/>
            <person name="Currie J."/>
            <person name="He R."/>
            <person name="Angelova A."/>
            <person name="Rajasekar S."/>
            <person name="Mueller T."/>
            <person name="Lomeli R."/>
            <person name="Scara G."/>
            <person name="Ko A."/>
            <person name="Delaney K."/>
            <person name="Wissotski M."/>
            <person name="Lopez G."/>
            <person name="Campos D."/>
            <person name="Braidotti M."/>
            <person name="Ashley E."/>
            <person name="Golser W."/>
            <person name="Kim H."/>
            <person name="Lee S."/>
            <person name="Lin J."/>
            <person name="Dujmic Z."/>
            <person name="Kim W."/>
            <person name="Talag J."/>
            <person name="Zuccolo A."/>
            <person name="Fan C."/>
            <person name="Sebastian A."/>
            <person name="Kramer M."/>
            <person name="Spiegel L."/>
            <person name="Nascimento L."/>
            <person name="Zutavern T."/>
            <person name="Miller B."/>
            <person name="Ambroise C."/>
            <person name="Muller S."/>
            <person name="Spooner W."/>
            <person name="Narechania A."/>
            <person name="Ren L."/>
            <person name="Wei S."/>
            <person name="Kumari S."/>
            <person name="Faga B."/>
            <person name="Levy M.J."/>
            <person name="McMahan L."/>
            <person name="Van Buren P."/>
            <person name="Vaughn M.W."/>
            <person name="Ying K."/>
            <person name="Yeh C.-T."/>
            <person name="Emrich S.J."/>
            <person name="Jia Y."/>
            <person name="Kalyanaraman A."/>
            <person name="Hsia A.-P."/>
            <person name="Barbazuk W.B."/>
            <person name="Baucom R.S."/>
            <person name="Brutnell T.P."/>
            <person name="Carpita N.C."/>
            <person name="Chaparro C."/>
            <person name="Chia J.-M."/>
            <person name="Deragon J.-M."/>
            <person name="Estill J.C."/>
            <person name="Fu Y."/>
            <person name="Jeddeloh J.A."/>
            <person name="Han Y."/>
            <person name="Lee H."/>
            <person name="Li P."/>
            <person name="Lisch D.R."/>
            <person name="Liu S."/>
            <person name="Liu Z."/>
            <person name="Nagel D.H."/>
            <person name="McCann M.C."/>
            <person name="SanMiguel P."/>
            <person name="Myers A.M."/>
            <person name="Nettleton D."/>
            <person name="Nguyen J."/>
            <person name="Penning B.W."/>
            <person name="Ponnala L."/>
            <person name="Schneider K.L."/>
            <person name="Schwartz D.C."/>
            <person name="Sharma A."/>
            <person name="Soderlund C."/>
            <person name="Springer N.M."/>
            <person name="Sun Q."/>
            <person name="Wang H."/>
            <person name="Waterman M."/>
            <person name="Westerman R."/>
            <person name="Wolfgruber T.K."/>
            <person name="Yang L."/>
            <person name="Yu Y."/>
            <person name="Zhang L."/>
            <person name="Zhou S."/>
            <person name="Zhu Q."/>
            <person name="Bennetzen J.L."/>
            <person name="Dawe R.K."/>
            <person name="Jiang J."/>
            <person name="Jiang N."/>
            <person name="Presting G.G."/>
            <person name="Wessler S.R."/>
            <person name="Aluru S."/>
            <person name="Martienssen R.A."/>
            <person name="Clifton S.W."/>
            <person name="McCombie W.R."/>
            <person name="Wing R.A."/>
            <person name="Wilson R.K."/>
        </authorList>
    </citation>
    <scope>NUCLEOTIDE SEQUENCE [LARGE SCALE GENOMIC DNA]</scope>
    <source>
        <strain evidence="4">cv. B73</strain>
    </source>
</reference>
<keyword evidence="4" id="KW-1185">Reference proteome</keyword>
<dbReference type="InterPro" id="IPR025846">
    <property type="entry name" value="TBL_N"/>
</dbReference>
<dbReference type="PANTHER" id="PTHR32285:SF49">
    <property type="entry name" value="TRICHOME BIREFRINGENCE-LIKE N-TERMINAL DOMAIN-CONTAINING PROTEIN"/>
    <property type="match status" value="1"/>
</dbReference>
<reference evidence="3" key="3">
    <citation type="submission" date="2021-05" db="UniProtKB">
        <authorList>
            <consortium name="EnsemblPlants"/>
        </authorList>
    </citation>
    <scope>IDENTIFICATION</scope>
    <source>
        <strain evidence="3">cv. B73</strain>
    </source>
</reference>
<dbReference type="EnsemblPlants" id="Zm00001eb266950_T001">
    <property type="protein sequence ID" value="Zm00001eb266950_P001"/>
    <property type="gene ID" value="Zm00001eb266950"/>
</dbReference>
<evidence type="ECO:0000256" key="1">
    <source>
        <dbReference type="SAM" id="MobiDB-lite"/>
    </source>
</evidence>
<sequence>MAKPPPPTSTSDPALPTTATTTSSAPKSSSRPRPRPRGLLDALAASARSLLASARRSPVTTLAAAFFLLALVMYGEDARTIVELSIDDYLYPDADLYNVSGLPPLALPPLTCDLSRSKWVFDNVSVPAYREKDCTFLTKQVSCLPNGRPDDMRQYWRWQPNECSLPTYVFLLLQIASSMLSWPV</sequence>
<proteinExistence type="predicted"/>
<feature type="compositionally biased region" description="Low complexity" evidence="1">
    <location>
        <begin position="9"/>
        <end position="29"/>
    </location>
</feature>
<reference evidence="3" key="2">
    <citation type="submission" date="2019-07" db="EMBL/GenBank/DDBJ databases">
        <authorList>
            <person name="Seetharam A."/>
            <person name="Woodhouse M."/>
            <person name="Cannon E."/>
        </authorList>
    </citation>
    <scope>NUCLEOTIDE SEQUENCE [LARGE SCALE GENOMIC DNA]</scope>
    <source>
        <strain evidence="3">cv. B73</strain>
    </source>
</reference>
<evidence type="ECO:0000313" key="4">
    <source>
        <dbReference type="Proteomes" id="UP000007305"/>
    </source>
</evidence>
<dbReference type="InParanoid" id="A0A804PS51"/>
<evidence type="ECO:0000259" key="2">
    <source>
        <dbReference type="Pfam" id="PF14416"/>
    </source>
</evidence>
<dbReference type="PANTHER" id="PTHR32285">
    <property type="entry name" value="PROTEIN TRICHOME BIREFRINGENCE-LIKE 9-RELATED"/>
    <property type="match status" value="1"/>
</dbReference>
<accession>A0A804PS51</accession>
<dbReference type="AlphaFoldDB" id="A0A804PS51"/>
<dbReference type="InterPro" id="IPR029962">
    <property type="entry name" value="TBL"/>
</dbReference>
<dbReference type="Proteomes" id="UP000007305">
    <property type="component" value="Chromosome 6"/>
</dbReference>
<dbReference type="GO" id="GO:0016413">
    <property type="term" value="F:O-acetyltransferase activity"/>
    <property type="evidence" value="ECO:0007669"/>
    <property type="project" value="InterPro"/>
</dbReference>
<dbReference type="Pfam" id="PF14416">
    <property type="entry name" value="PMR5N"/>
    <property type="match status" value="1"/>
</dbReference>